<dbReference type="PATRIC" id="fig|1291052.5.peg.1154"/>
<name>A0A0R1ZM62_9LACO</name>
<dbReference type="EMBL" id="AYYO01000016">
    <property type="protein sequence ID" value="KRM55631.1"/>
    <property type="molecule type" value="Genomic_DNA"/>
</dbReference>
<protein>
    <submittedName>
        <fullName evidence="1">Uncharacterized protein</fullName>
    </submittedName>
</protein>
<proteinExistence type="predicted"/>
<dbReference type="AlphaFoldDB" id="A0A0R1ZM62"/>
<dbReference type="Proteomes" id="UP000051679">
    <property type="component" value="Unassembled WGS sequence"/>
</dbReference>
<sequence>MEDIILSQYDQLSEIAHAIVEFQRKNNLTDAEMALNSHVSVEHIHNIKAMKETADAEVLGSLEAYMAHKPTGK</sequence>
<dbReference type="NCBIfam" id="NF040507">
    <property type="entry name" value="LBP_cg2779_fam"/>
    <property type="match status" value="1"/>
</dbReference>
<comment type="caution">
    <text evidence="1">The sequence shown here is derived from an EMBL/GenBank/DDBJ whole genome shotgun (WGS) entry which is preliminary data.</text>
</comment>
<evidence type="ECO:0000313" key="2">
    <source>
        <dbReference type="Proteomes" id="UP000051679"/>
    </source>
</evidence>
<keyword evidence="2" id="KW-1185">Reference proteome</keyword>
<accession>A0A0R1ZM62</accession>
<organism evidence="1 2">
    <name type="scientific">Lacticaseibacillus sharpeae JCM 1186 = DSM 20505</name>
    <dbReference type="NCBI Taxonomy" id="1291052"/>
    <lineage>
        <taxon>Bacteria</taxon>
        <taxon>Bacillati</taxon>
        <taxon>Bacillota</taxon>
        <taxon>Bacilli</taxon>
        <taxon>Lactobacillales</taxon>
        <taxon>Lactobacillaceae</taxon>
        <taxon>Lacticaseibacillus</taxon>
    </lineage>
</organism>
<reference evidence="1 2" key="1">
    <citation type="journal article" date="2015" name="Genome Announc.">
        <title>Expanding the biotechnology potential of lactobacilli through comparative genomics of 213 strains and associated genera.</title>
        <authorList>
            <person name="Sun Z."/>
            <person name="Harris H.M."/>
            <person name="McCann A."/>
            <person name="Guo C."/>
            <person name="Argimon S."/>
            <person name="Zhang W."/>
            <person name="Yang X."/>
            <person name="Jeffery I.B."/>
            <person name="Cooney J.C."/>
            <person name="Kagawa T.F."/>
            <person name="Liu W."/>
            <person name="Song Y."/>
            <person name="Salvetti E."/>
            <person name="Wrobel A."/>
            <person name="Rasinkangas P."/>
            <person name="Parkhill J."/>
            <person name="Rea M.C."/>
            <person name="O'Sullivan O."/>
            <person name="Ritari J."/>
            <person name="Douillard F.P."/>
            <person name="Paul Ross R."/>
            <person name="Yang R."/>
            <person name="Briner A.E."/>
            <person name="Felis G.E."/>
            <person name="de Vos W.M."/>
            <person name="Barrangou R."/>
            <person name="Klaenhammer T.R."/>
            <person name="Caufield P.W."/>
            <person name="Cui Y."/>
            <person name="Zhang H."/>
            <person name="O'Toole P.W."/>
        </authorList>
    </citation>
    <scope>NUCLEOTIDE SEQUENCE [LARGE SCALE GENOMIC DNA]</scope>
    <source>
        <strain evidence="1 2">DSM 20505</strain>
    </source>
</reference>
<dbReference type="InterPro" id="IPR059218">
    <property type="entry name" value="LBP_cg2779-like"/>
</dbReference>
<gene>
    <name evidence="1" type="ORF">FC18_GL001136</name>
</gene>
<evidence type="ECO:0000313" key="1">
    <source>
        <dbReference type="EMBL" id="KRM55631.1"/>
    </source>
</evidence>
<dbReference type="STRING" id="1291052.FC18_GL001136"/>